<comment type="caution">
    <text evidence="2">The sequence shown here is derived from an EMBL/GenBank/DDBJ whole genome shotgun (WGS) entry which is preliminary data.</text>
</comment>
<evidence type="ECO:0000259" key="1">
    <source>
        <dbReference type="Pfam" id="PF12697"/>
    </source>
</evidence>
<protein>
    <submittedName>
        <fullName evidence="2">Pimeloyl-ACP methyl ester carboxylesterase</fullName>
    </submittedName>
</protein>
<dbReference type="InterPro" id="IPR029058">
    <property type="entry name" value="AB_hydrolase_fold"/>
</dbReference>
<dbReference type="PANTHER" id="PTHR43798">
    <property type="entry name" value="MONOACYLGLYCEROL LIPASE"/>
    <property type="match status" value="1"/>
</dbReference>
<gene>
    <name evidence="2" type="ORF">J2S57_004163</name>
</gene>
<name>A0ABT9P6V8_9ACTN</name>
<sequence length="245" mass="27808">MTAKVLFIHGYPDTHRVWDPVRAQLKGYDTVAPDLPGHGRAMPRGLTGTRWDLAAWLTAELKKFSRPPHVVAHDVGGMVLHSVLIENPELVRSWALTSTTHPDWPWHHNARVWQTTTLGEAARDEYLAYPRKYQVIGLTEAGVPAAHAPVTAEYYDRTMFDAGLAFYRSSVYLGDWWPAEDAELPPGLVMWGARDRYQTPEWGVRLAARTRSRFVALDSDHWWPLEQPEAGAAELKRHWAAVDKN</sequence>
<keyword evidence="3" id="KW-1185">Reference proteome</keyword>
<proteinExistence type="predicted"/>
<organism evidence="2 3">
    <name type="scientific">Kineosporia succinea</name>
    <dbReference type="NCBI Taxonomy" id="84632"/>
    <lineage>
        <taxon>Bacteria</taxon>
        <taxon>Bacillati</taxon>
        <taxon>Actinomycetota</taxon>
        <taxon>Actinomycetes</taxon>
        <taxon>Kineosporiales</taxon>
        <taxon>Kineosporiaceae</taxon>
        <taxon>Kineosporia</taxon>
    </lineage>
</organism>
<dbReference type="InterPro" id="IPR000073">
    <property type="entry name" value="AB_hydrolase_1"/>
</dbReference>
<feature type="domain" description="AB hydrolase-1" evidence="1">
    <location>
        <begin position="5"/>
        <end position="232"/>
    </location>
</feature>
<dbReference type="InterPro" id="IPR050266">
    <property type="entry name" value="AB_hydrolase_sf"/>
</dbReference>
<reference evidence="2 3" key="1">
    <citation type="submission" date="2023-07" db="EMBL/GenBank/DDBJ databases">
        <title>Sequencing the genomes of 1000 actinobacteria strains.</title>
        <authorList>
            <person name="Klenk H.-P."/>
        </authorList>
    </citation>
    <scope>NUCLEOTIDE SEQUENCE [LARGE SCALE GENOMIC DNA]</scope>
    <source>
        <strain evidence="2 3">DSM 44388</strain>
    </source>
</reference>
<dbReference type="SUPFAM" id="SSF53474">
    <property type="entry name" value="alpha/beta-Hydrolases"/>
    <property type="match status" value="1"/>
</dbReference>
<dbReference type="EMBL" id="JAUSQZ010000001">
    <property type="protein sequence ID" value="MDP9828414.1"/>
    <property type="molecule type" value="Genomic_DNA"/>
</dbReference>
<dbReference type="PRINTS" id="PR00111">
    <property type="entry name" value="ABHYDROLASE"/>
</dbReference>
<dbReference type="Proteomes" id="UP001235712">
    <property type="component" value="Unassembled WGS sequence"/>
</dbReference>
<dbReference type="RefSeq" id="WP_307245571.1">
    <property type="nucleotide sequence ID" value="NZ_JAUSQZ010000001.1"/>
</dbReference>
<evidence type="ECO:0000313" key="2">
    <source>
        <dbReference type="EMBL" id="MDP9828414.1"/>
    </source>
</evidence>
<dbReference type="Pfam" id="PF12697">
    <property type="entry name" value="Abhydrolase_6"/>
    <property type="match status" value="1"/>
</dbReference>
<accession>A0ABT9P6V8</accession>
<dbReference type="Gene3D" id="3.40.50.1820">
    <property type="entry name" value="alpha/beta hydrolase"/>
    <property type="match status" value="1"/>
</dbReference>
<evidence type="ECO:0000313" key="3">
    <source>
        <dbReference type="Proteomes" id="UP001235712"/>
    </source>
</evidence>